<dbReference type="Pfam" id="PF12441">
    <property type="entry name" value="CopG_antitoxin"/>
    <property type="match status" value="1"/>
</dbReference>
<evidence type="ECO:0000313" key="2">
    <source>
        <dbReference type="Proteomes" id="UP001239019"/>
    </source>
</evidence>
<comment type="caution">
    <text evidence="1">The sequence shown here is derived from an EMBL/GenBank/DDBJ whole genome shotgun (WGS) entry which is preliminary data.</text>
</comment>
<name>A0ABU0W864_9GAMM</name>
<dbReference type="InterPro" id="IPR022148">
    <property type="entry name" value="CopG_antitoxin"/>
</dbReference>
<dbReference type="RefSeq" id="WP_306728609.1">
    <property type="nucleotide sequence ID" value="NZ_JAVDDT010000006.1"/>
</dbReference>
<evidence type="ECO:0000313" key="1">
    <source>
        <dbReference type="EMBL" id="MDQ2070109.1"/>
    </source>
</evidence>
<accession>A0ABU0W864</accession>
<keyword evidence="2" id="KW-1185">Reference proteome</keyword>
<sequence>MSKKQLDKEEQALVDAFEAGEFQSELTEARVKELQEAADATARKDKRINIRISSRDLELLKRRALKEGLPYQSLVASILHKYIAGSLKDIESDNNHR</sequence>
<reference evidence="1 2" key="1">
    <citation type="submission" date="2023-08" db="EMBL/GenBank/DDBJ databases">
        <title>Whole-genome sequencing of halo(alkali)philic microorganisms from hypersaline lakes.</title>
        <authorList>
            <person name="Sorokin D.Y."/>
            <person name="Abbas B."/>
            <person name="Merkel A.Y."/>
        </authorList>
    </citation>
    <scope>NUCLEOTIDE SEQUENCE [LARGE SCALE GENOMIC DNA]</scope>
    <source>
        <strain evidence="1 2">AB-CW4</strain>
    </source>
</reference>
<gene>
    <name evidence="1" type="ORF">RBH19_09490</name>
</gene>
<dbReference type="Proteomes" id="UP001239019">
    <property type="component" value="Unassembled WGS sequence"/>
</dbReference>
<organism evidence="1 2">
    <name type="scientific">Natronospira bacteriovora</name>
    <dbReference type="NCBI Taxonomy" id="3069753"/>
    <lineage>
        <taxon>Bacteria</taxon>
        <taxon>Pseudomonadati</taxon>
        <taxon>Pseudomonadota</taxon>
        <taxon>Gammaproteobacteria</taxon>
        <taxon>Natronospirales</taxon>
        <taxon>Natronospiraceae</taxon>
        <taxon>Natronospira</taxon>
    </lineage>
</organism>
<dbReference type="EMBL" id="JAVDDT010000006">
    <property type="protein sequence ID" value="MDQ2070109.1"/>
    <property type="molecule type" value="Genomic_DNA"/>
</dbReference>
<protein>
    <submittedName>
        <fullName evidence="1">CopG family antitoxin</fullName>
    </submittedName>
</protein>
<proteinExistence type="predicted"/>